<comment type="caution">
    <text evidence="2">The sequence shown here is derived from an EMBL/GenBank/DDBJ whole genome shotgun (WGS) entry which is preliminary data.</text>
</comment>
<name>A0ABS8UN46_DATST</name>
<feature type="compositionally biased region" description="Basic and acidic residues" evidence="1">
    <location>
        <begin position="11"/>
        <end position="21"/>
    </location>
</feature>
<protein>
    <submittedName>
        <fullName evidence="2">Uncharacterized protein</fullName>
    </submittedName>
</protein>
<dbReference type="EMBL" id="JACEIK010002208">
    <property type="protein sequence ID" value="MCD9559748.1"/>
    <property type="molecule type" value="Genomic_DNA"/>
</dbReference>
<gene>
    <name evidence="2" type="ORF">HAX54_017984</name>
</gene>
<evidence type="ECO:0000313" key="3">
    <source>
        <dbReference type="Proteomes" id="UP000823775"/>
    </source>
</evidence>
<accession>A0ABS8UN46</accession>
<feature type="non-terminal residue" evidence="2">
    <location>
        <position position="79"/>
    </location>
</feature>
<sequence>MVLRSDLPPCRTREAEADQKRGGSQRLTGGTPREFRKTSVWRRSEPISQIVNWEFKKSPTVDPAKCRYSPAVADLVRVE</sequence>
<evidence type="ECO:0000256" key="1">
    <source>
        <dbReference type="SAM" id="MobiDB-lite"/>
    </source>
</evidence>
<organism evidence="2 3">
    <name type="scientific">Datura stramonium</name>
    <name type="common">Jimsonweed</name>
    <name type="synonym">Common thornapple</name>
    <dbReference type="NCBI Taxonomy" id="4076"/>
    <lineage>
        <taxon>Eukaryota</taxon>
        <taxon>Viridiplantae</taxon>
        <taxon>Streptophyta</taxon>
        <taxon>Embryophyta</taxon>
        <taxon>Tracheophyta</taxon>
        <taxon>Spermatophyta</taxon>
        <taxon>Magnoliopsida</taxon>
        <taxon>eudicotyledons</taxon>
        <taxon>Gunneridae</taxon>
        <taxon>Pentapetalae</taxon>
        <taxon>asterids</taxon>
        <taxon>lamiids</taxon>
        <taxon>Solanales</taxon>
        <taxon>Solanaceae</taxon>
        <taxon>Solanoideae</taxon>
        <taxon>Datureae</taxon>
        <taxon>Datura</taxon>
    </lineage>
</organism>
<reference evidence="2 3" key="1">
    <citation type="journal article" date="2021" name="BMC Genomics">
        <title>Datura genome reveals duplications of psychoactive alkaloid biosynthetic genes and high mutation rate following tissue culture.</title>
        <authorList>
            <person name="Rajewski A."/>
            <person name="Carter-House D."/>
            <person name="Stajich J."/>
            <person name="Litt A."/>
        </authorList>
    </citation>
    <scope>NUCLEOTIDE SEQUENCE [LARGE SCALE GENOMIC DNA]</scope>
    <source>
        <strain evidence="2">AR-01</strain>
    </source>
</reference>
<evidence type="ECO:0000313" key="2">
    <source>
        <dbReference type="EMBL" id="MCD9559748.1"/>
    </source>
</evidence>
<dbReference type="Proteomes" id="UP000823775">
    <property type="component" value="Unassembled WGS sequence"/>
</dbReference>
<keyword evidence="3" id="KW-1185">Reference proteome</keyword>
<proteinExistence type="predicted"/>
<feature type="region of interest" description="Disordered" evidence="1">
    <location>
        <begin position="1"/>
        <end position="39"/>
    </location>
</feature>